<evidence type="ECO:0000256" key="1">
    <source>
        <dbReference type="ARBA" id="ARBA00022737"/>
    </source>
</evidence>
<evidence type="ECO:0000313" key="3">
    <source>
        <dbReference type="EMBL" id="CAI2372777.1"/>
    </source>
</evidence>
<dbReference type="SMART" id="SM00698">
    <property type="entry name" value="MORN"/>
    <property type="match status" value="6"/>
</dbReference>
<dbReference type="PANTHER" id="PTHR23084:SF179">
    <property type="entry name" value="OS10G0565000 PROTEIN"/>
    <property type="match status" value="1"/>
</dbReference>
<dbReference type="PANTHER" id="PTHR23084">
    <property type="entry name" value="PHOSPHATIDYLINOSITOL-4-PHOSPHATE 5-KINASE RELATED"/>
    <property type="match status" value="1"/>
</dbReference>
<dbReference type="Proteomes" id="UP001295684">
    <property type="component" value="Unassembled WGS sequence"/>
</dbReference>
<dbReference type="EMBL" id="CAMPGE010014082">
    <property type="protein sequence ID" value="CAI2372777.1"/>
    <property type="molecule type" value="Genomic_DNA"/>
</dbReference>
<reference evidence="3" key="1">
    <citation type="submission" date="2023-07" db="EMBL/GenBank/DDBJ databases">
        <authorList>
            <consortium name="AG Swart"/>
            <person name="Singh M."/>
            <person name="Singh A."/>
            <person name="Seah K."/>
            <person name="Emmerich C."/>
        </authorList>
    </citation>
    <scope>NUCLEOTIDE SEQUENCE</scope>
    <source>
        <strain evidence="3">DP1</strain>
    </source>
</reference>
<dbReference type="InterPro" id="IPR003409">
    <property type="entry name" value="MORN"/>
</dbReference>
<feature type="region of interest" description="Disordered" evidence="2">
    <location>
        <begin position="1"/>
        <end position="34"/>
    </location>
</feature>
<proteinExistence type="predicted"/>
<gene>
    <name evidence="3" type="ORF">ECRASSUSDP1_LOCUS14110</name>
</gene>
<comment type="caution">
    <text evidence="3">The sequence shown here is derived from an EMBL/GenBank/DDBJ whole genome shotgun (WGS) entry which is preliminary data.</text>
</comment>
<organism evidence="3 4">
    <name type="scientific">Euplotes crassus</name>
    <dbReference type="NCBI Taxonomy" id="5936"/>
    <lineage>
        <taxon>Eukaryota</taxon>
        <taxon>Sar</taxon>
        <taxon>Alveolata</taxon>
        <taxon>Ciliophora</taxon>
        <taxon>Intramacronucleata</taxon>
        <taxon>Spirotrichea</taxon>
        <taxon>Hypotrichia</taxon>
        <taxon>Euplotida</taxon>
        <taxon>Euplotidae</taxon>
        <taxon>Moneuplotes</taxon>
    </lineage>
</organism>
<name>A0AAD1XHH2_EUPCR</name>
<dbReference type="AlphaFoldDB" id="A0AAD1XHH2"/>
<keyword evidence="1" id="KW-0677">Repeat</keyword>
<dbReference type="Pfam" id="PF02493">
    <property type="entry name" value="MORN"/>
    <property type="match status" value="5"/>
</dbReference>
<sequence length="250" mass="28026">MGNACSQPSDDQDIEVDHKRKSPKGKGKYGPSSGGVIKYHGGIFSHVKGEVEQTRQKHGDYDFSGNDFEPEDYDVIEIAKNHYYQGEYDDTRQKPIGCGIEVFPDGSLYEGENGGPGRLIKANGDMYEGEFDNNKADGEGTYITKDGQKYVGSWSKDKKQGKGVETWPDGARYEGDYKEGNWHGKGEYTLADNSNYKGYFKNGEICGKGKYKWADGDTYNGEWKDSKMHGKGVFKWKDGKTYEGDFQRGI</sequence>
<protein>
    <submittedName>
        <fullName evidence="3">Uncharacterized protein</fullName>
    </submittedName>
</protein>
<evidence type="ECO:0000313" key="4">
    <source>
        <dbReference type="Proteomes" id="UP001295684"/>
    </source>
</evidence>
<keyword evidence="4" id="KW-1185">Reference proteome</keyword>
<dbReference type="SUPFAM" id="SSF82185">
    <property type="entry name" value="Histone H3 K4-specific methyltransferase SET7/9 N-terminal domain"/>
    <property type="match status" value="1"/>
</dbReference>
<accession>A0AAD1XHH2</accession>
<evidence type="ECO:0000256" key="2">
    <source>
        <dbReference type="SAM" id="MobiDB-lite"/>
    </source>
</evidence>
<dbReference type="Gene3D" id="2.20.110.10">
    <property type="entry name" value="Histone H3 K4-specific methyltransferase SET7/9 N-terminal domain"/>
    <property type="match status" value="3"/>
</dbReference>